<organism evidence="1 2">
    <name type="scientific">Nocardia vinacea</name>
    <dbReference type="NCBI Taxonomy" id="96468"/>
    <lineage>
        <taxon>Bacteria</taxon>
        <taxon>Bacillati</taxon>
        <taxon>Actinomycetota</taxon>
        <taxon>Actinomycetes</taxon>
        <taxon>Mycobacteriales</taxon>
        <taxon>Nocardiaceae</taxon>
        <taxon>Nocardia</taxon>
    </lineage>
</organism>
<gene>
    <name evidence="1" type="ORF">OG563_29025</name>
</gene>
<sequence length="179" mass="19518">MRGTVAELPSAHPLGEFLPGIYLDDPFVQRWTNGMDEILAPVFLTLDGLHTYVDPALAPADFLTWLAGWVDADTDEQWPTDRLRAVVAAAVGVHARRGGVAALKEHIRRVGGCEVEVVESGGARWSRTPDTVAPGDTAPRLVVLVPADRWDAPTRQRIARAVEAMCPAHVPFELARQAR</sequence>
<dbReference type="RefSeq" id="WP_329405789.1">
    <property type="nucleotide sequence ID" value="NZ_CP109441.1"/>
</dbReference>
<keyword evidence="2" id="KW-1185">Reference proteome</keyword>
<dbReference type="InterPro" id="IPR011748">
    <property type="entry name" value="Unchr_phage_tail-like"/>
</dbReference>
<reference evidence="1" key="1">
    <citation type="submission" date="2022-10" db="EMBL/GenBank/DDBJ databases">
        <title>The complete genomes of actinobacterial strains from the NBC collection.</title>
        <authorList>
            <person name="Joergensen T.S."/>
            <person name="Alvarez Arevalo M."/>
            <person name="Sterndorff E.B."/>
            <person name="Faurdal D."/>
            <person name="Vuksanovic O."/>
            <person name="Mourched A.-S."/>
            <person name="Charusanti P."/>
            <person name="Shaw S."/>
            <person name="Blin K."/>
            <person name="Weber T."/>
        </authorList>
    </citation>
    <scope>NUCLEOTIDE SEQUENCE</scope>
    <source>
        <strain evidence="1">NBC_01482</strain>
    </source>
</reference>
<dbReference type="InterPro" id="IPR006521">
    <property type="entry name" value="Tail_protein_I"/>
</dbReference>
<dbReference type="NCBIfam" id="TIGR01634">
    <property type="entry name" value="tail_P2_I"/>
    <property type="match status" value="1"/>
</dbReference>
<accession>A0ABZ1YJW8</accession>
<name>A0ABZ1YJW8_9NOCA</name>
<protein>
    <submittedName>
        <fullName evidence="1">Phage tail protein I</fullName>
    </submittedName>
</protein>
<dbReference type="Proteomes" id="UP001432062">
    <property type="component" value="Chromosome"/>
</dbReference>
<dbReference type="EMBL" id="CP109441">
    <property type="protein sequence ID" value="WUV43261.1"/>
    <property type="molecule type" value="Genomic_DNA"/>
</dbReference>
<dbReference type="NCBIfam" id="TIGR02242">
    <property type="entry name" value="tail_TIGR02242"/>
    <property type="match status" value="1"/>
</dbReference>
<dbReference type="Pfam" id="PF09684">
    <property type="entry name" value="Tail_P2_I"/>
    <property type="match status" value="1"/>
</dbReference>
<evidence type="ECO:0000313" key="1">
    <source>
        <dbReference type="EMBL" id="WUV43261.1"/>
    </source>
</evidence>
<proteinExistence type="predicted"/>
<evidence type="ECO:0000313" key="2">
    <source>
        <dbReference type="Proteomes" id="UP001432062"/>
    </source>
</evidence>